<feature type="transmembrane region" description="Helical" evidence="6">
    <location>
        <begin position="404"/>
        <end position="425"/>
    </location>
</feature>
<feature type="region of interest" description="Disordered" evidence="5">
    <location>
        <begin position="1"/>
        <end position="44"/>
    </location>
</feature>
<dbReference type="InterPro" id="IPR036259">
    <property type="entry name" value="MFS_trans_sf"/>
</dbReference>
<accession>A0A0L7L0F4</accession>
<feature type="transmembrane region" description="Helical" evidence="6">
    <location>
        <begin position="371"/>
        <end position="392"/>
    </location>
</feature>
<evidence type="ECO:0000256" key="2">
    <source>
        <dbReference type="ARBA" id="ARBA00022692"/>
    </source>
</evidence>
<dbReference type="PANTHER" id="PTHR24064">
    <property type="entry name" value="SOLUTE CARRIER FAMILY 22 MEMBER"/>
    <property type="match status" value="1"/>
</dbReference>
<dbReference type="GO" id="GO:0016020">
    <property type="term" value="C:membrane"/>
    <property type="evidence" value="ECO:0007669"/>
    <property type="project" value="UniProtKB-SubCell"/>
</dbReference>
<keyword evidence="3 6" id="KW-1133">Transmembrane helix</keyword>
<gene>
    <name evidence="7" type="ORF">OBRU01_16044</name>
</gene>
<feature type="transmembrane region" description="Helical" evidence="6">
    <location>
        <begin position="432"/>
        <end position="451"/>
    </location>
</feature>
<comment type="subcellular location">
    <subcellularLocation>
        <location evidence="1">Membrane</location>
        <topology evidence="1">Multi-pass membrane protein</topology>
    </subcellularLocation>
</comment>
<sequence length="472" mass="52223">MAGQEGARAPQPPGHAASIEHGRANTPANTRDSAPASADVGRDDSEAGALEAALEQLGPFGLYQRYMLVMLCIPSVLAAMYSLNYVFVADQVPFRCVVPECEGSSPPFSDQAAQALLPADSCERYAPLHNASLGACDRDNFLNSTIACNQFVYETQDTTFAEFNLGCREWMRTMVGTVRNSALPFALILTGYVSDTFGRRTAFCIFASCMGVLGIVKGLSVNYYMYLAFEFLEAALGYGFTSAAYVMMIEMAHPSLRATFACATGMAYGLGGVLFSWLAWRVRYWRHLLFTIHSFALLLPLYWLLVDESARWLHVRGRTRETAAVIRKAAMWNKVVLDDEVMKKLEQSDEASVVQSARPSAWLSLLRSRVLAVRLALCAWCWVAVAFVYYGLTINSVSLSGDKYVNFALNMAMEIVASLLIMMALERFGRKRSIFCAFVLCGAACVTPYFISEFLLRIRAVRGGVRHALLYQ</sequence>
<keyword evidence="2 6" id="KW-0812">Transmembrane</keyword>
<dbReference type="GO" id="GO:0022857">
    <property type="term" value="F:transmembrane transporter activity"/>
    <property type="evidence" value="ECO:0007669"/>
    <property type="project" value="InterPro"/>
</dbReference>
<feature type="transmembrane region" description="Helical" evidence="6">
    <location>
        <begin position="202"/>
        <end position="220"/>
    </location>
</feature>
<dbReference type="AlphaFoldDB" id="A0A0L7L0F4"/>
<evidence type="ECO:0000256" key="3">
    <source>
        <dbReference type="ARBA" id="ARBA00022989"/>
    </source>
</evidence>
<evidence type="ECO:0000313" key="7">
    <source>
        <dbReference type="EMBL" id="KOB68791.1"/>
    </source>
</evidence>
<proteinExistence type="predicted"/>
<keyword evidence="4 6" id="KW-0472">Membrane</keyword>
<protein>
    <submittedName>
        <fullName evidence="7">Organic cation transporter</fullName>
    </submittedName>
</protein>
<dbReference type="SUPFAM" id="SSF103473">
    <property type="entry name" value="MFS general substrate transporter"/>
    <property type="match status" value="1"/>
</dbReference>
<keyword evidence="8" id="KW-1185">Reference proteome</keyword>
<evidence type="ECO:0000313" key="8">
    <source>
        <dbReference type="Proteomes" id="UP000037510"/>
    </source>
</evidence>
<dbReference type="Proteomes" id="UP000037510">
    <property type="component" value="Unassembled WGS sequence"/>
</dbReference>
<evidence type="ECO:0000256" key="1">
    <source>
        <dbReference type="ARBA" id="ARBA00004141"/>
    </source>
</evidence>
<organism evidence="7 8">
    <name type="scientific">Operophtera brumata</name>
    <name type="common">Winter moth</name>
    <name type="synonym">Phalaena brumata</name>
    <dbReference type="NCBI Taxonomy" id="104452"/>
    <lineage>
        <taxon>Eukaryota</taxon>
        <taxon>Metazoa</taxon>
        <taxon>Ecdysozoa</taxon>
        <taxon>Arthropoda</taxon>
        <taxon>Hexapoda</taxon>
        <taxon>Insecta</taxon>
        <taxon>Pterygota</taxon>
        <taxon>Neoptera</taxon>
        <taxon>Endopterygota</taxon>
        <taxon>Lepidoptera</taxon>
        <taxon>Glossata</taxon>
        <taxon>Ditrysia</taxon>
        <taxon>Geometroidea</taxon>
        <taxon>Geometridae</taxon>
        <taxon>Larentiinae</taxon>
        <taxon>Operophtera</taxon>
    </lineage>
</organism>
<feature type="transmembrane region" description="Helical" evidence="6">
    <location>
        <begin position="258"/>
        <end position="278"/>
    </location>
</feature>
<dbReference type="STRING" id="104452.A0A0L7L0F4"/>
<name>A0A0L7L0F4_OPEBR</name>
<reference evidence="7 8" key="1">
    <citation type="journal article" date="2015" name="Genome Biol. Evol.">
        <title>The genome of winter moth (Operophtera brumata) provides a genomic perspective on sexual dimorphism and phenology.</title>
        <authorList>
            <person name="Derks M.F."/>
            <person name="Smit S."/>
            <person name="Salis L."/>
            <person name="Schijlen E."/>
            <person name="Bossers A."/>
            <person name="Mateman C."/>
            <person name="Pijl A.S."/>
            <person name="de Ridder D."/>
            <person name="Groenen M.A."/>
            <person name="Visser M.E."/>
            <person name="Megens H.J."/>
        </authorList>
    </citation>
    <scope>NUCLEOTIDE SEQUENCE [LARGE SCALE GENOMIC DNA]</scope>
    <source>
        <strain evidence="7">WM2013NL</strain>
        <tissue evidence="7">Head and thorax</tissue>
    </source>
</reference>
<feature type="transmembrane region" description="Helical" evidence="6">
    <location>
        <begin position="66"/>
        <end position="87"/>
    </location>
</feature>
<evidence type="ECO:0000256" key="6">
    <source>
        <dbReference type="SAM" id="Phobius"/>
    </source>
</evidence>
<dbReference type="EMBL" id="JTDY01003949">
    <property type="protein sequence ID" value="KOB68791.1"/>
    <property type="molecule type" value="Genomic_DNA"/>
</dbReference>
<evidence type="ECO:0000256" key="5">
    <source>
        <dbReference type="SAM" id="MobiDB-lite"/>
    </source>
</evidence>
<comment type="caution">
    <text evidence="7">The sequence shown here is derived from an EMBL/GenBank/DDBJ whole genome shotgun (WGS) entry which is preliminary data.</text>
</comment>
<dbReference type="Gene3D" id="1.20.1250.20">
    <property type="entry name" value="MFS general substrate transporter like domains"/>
    <property type="match status" value="1"/>
</dbReference>
<feature type="transmembrane region" description="Helical" evidence="6">
    <location>
        <begin position="284"/>
        <end position="306"/>
    </location>
</feature>
<dbReference type="Pfam" id="PF00083">
    <property type="entry name" value="Sugar_tr"/>
    <property type="match status" value="1"/>
</dbReference>
<evidence type="ECO:0000256" key="4">
    <source>
        <dbReference type="ARBA" id="ARBA00023136"/>
    </source>
</evidence>
<dbReference type="InterPro" id="IPR005828">
    <property type="entry name" value="MFS_sugar_transport-like"/>
</dbReference>
<feature type="transmembrane region" description="Helical" evidence="6">
    <location>
        <begin position="226"/>
        <end position="246"/>
    </location>
</feature>